<feature type="region of interest" description="Disordered" evidence="1">
    <location>
        <begin position="303"/>
        <end position="324"/>
    </location>
</feature>
<sequence length="337" mass="35073">MLVLEKALADSFQIESAQRYEKCATVAVEPGRPLADVLRSEVPEGSDVLVIAGTDALLTAPTVEIGPGRTVAALRMGTGPLALDQTRSLLEALERTDPDEVERRAAKLTAALETAGGVQIEDPLTGSVAKLTTTHPNWTRSDLGVFKPGSVQLAPTGRLRLGADTTGTAFSGQVAVKGWPVVRSRTDGDARRHELYEQLTGLSHYPLVLTVEDGEVTDLKAAATGSGTAAAALESLFAEHPDHSMVSGIEFGLSTASQPLPFNTEANSASAGKAQASVHLVLGSLPQTPYQLTLACSTSTVTAAGSTEPLAGTGTEAGGERPRRRMNRVTAANCGCH</sequence>
<dbReference type="Proteomes" id="UP001499895">
    <property type="component" value="Unassembled WGS sequence"/>
</dbReference>
<name>A0ABN0ZHM4_9ACTN</name>
<dbReference type="RefSeq" id="WP_344085704.1">
    <property type="nucleotide sequence ID" value="NZ_BAAAHB010000004.1"/>
</dbReference>
<keyword evidence="3" id="KW-1185">Reference proteome</keyword>
<evidence type="ECO:0000313" key="2">
    <source>
        <dbReference type="EMBL" id="GAA0447987.1"/>
    </source>
</evidence>
<comment type="caution">
    <text evidence="2">The sequence shown here is derived from an EMBL/GenBank/DDBJ whole genome shotgun (WGS) entry which is preliminary data.</text>
</comment>
<evidence type="ECO:0000313" key="3">
    <source>
        <dbReference type="Proteomes" id="UP001499895"/>
    </source>
</evidence>
<proteinExistence type="predicted"/>
<accession>A0ABN0ZHM4</accession>
<gene>
    <name evidence="2" type="ORF">GCM10009544_08500</name>
</gene>
<protein>
    <submittedName>
        <fullName evidence="2">Uncharacterized protein</fullName>
    </submittedName>
</protein>
<dbReference type="EMBL" id="BAAAHB010000004">
    <property type="protein sequence ID" value="GAA0447987.1"/>
    <property type="molecule type" value="Genomic_DNA"/>
</dbReference>
<reference evidence="2 3" key="1">
    <citation type="journal article" date="2019" name="Int. J. Syst. Evol. Microbiol.">
        <title>The Global Catalogue of Microorganisms (GCM) 10K type strain sequencing project: providing services to taxonomists for standard genome sequencing and annotation.</title>
        <authorList>
            <consortium name="The Broad Institute Genomics Platform"/>
            <consortium name="The Broad Institute Genome Sequencing Center for Infectious Disease"/>
            <person name="Wu L."/>
            <person name="Ma J."/>
        </authorList>
    </citation>
    <scope>NUCLEOTIDE SEQUENCE [LARGE SCALE GENOMIC DNA]</scope>
    <source>
        <strain evidence="2 3">JCM 10649</strain>
    </source>
</reference>
<organism evidence="2 3">
    <name type="scientific">Streptomyces stramineus</name>
    <dbReference type="NCBI Taxonomy" id="173861"/>
    <lineage>
        <taxon>Bacteria</taxon>
        <taxon>Bacillati</taxon>
        <taxon>Actinomycetota</taxon>
        <taxon>Actinomycetes</taxon>
        <taxon>Kitasatosporales</taxon>
        <taxon>Streptomycetaceae</taxon>
        <taxon>Streptomyces</taxon>
    </lineage>
</organism>
<evidence type="ECO:0000256" key="1">
    <source>
        <dbReference type="SAM" id="MobiDB-lite"/>
    </source>
</evidence>